<organism evidence="2 3">
    <name type="scientific">Aspergillus welwitschiae</name>
    <dbReference type="NCBI Taxonomy" id="1341132"/>
    <lineage>
        <taxon>Eukaryota</taxon>
        <taxon>Fungi</taxon>
        <taxon>Dikarya</taxon>
        <taxon>Ascomycota</taxon>
        <taxon>Pezizomycotina</taxon>
        <taxon>Eurotiomycetes</taxon>
        <taxon>Eurotiomycetidae</taxon>
        <taxon>Eurotiales</taxon>
        <taxon>Aspergillaceae</taxon>
        <taxon>Aspergillus</taxon>
        <taxon>Aspergillus subgen. Circumdati</taxon>
    </lineage>
</organism>
<dbReference type="AlphaFoldDB" id="A0A3F3Q691"/>
<sequence>MIIHGSGERGWLVWTPVEASVLLFSFFFSSAAGTFPWGLRLLRLCLTSDCYHILTRSDPVNLTVRRDLIIAERAHLFPPPSLS</sequence>
<feature type="transmembrane region" description="Helical" evidence="1">
    <location>
        <begin position="20"/>
        <end position="39"/>
    </location>
</feature>
<evidence type="ECO:0000313" key="3">
    <source>
        <dbReference type="Proteomes" id="UP000253729"/>
    </source>
</evidence>
<accession>A0A3F3Q691</accession>
<dbReference type="RefSeq" id="XP_026627589.1">
    <property type="nucleotide sequence ID" value="XM_026765888.1"/>
</dbReference>
<keyword evidence="1" id="KW-0812">Transmembrane</keyword>
<evidence type="ECO:0000256" key="1">
    <source>
        <dbReference type="SAM" id="Phobius"/>
    </source>
</evidence>
<keyword evidence="1" id="KW-0472">Membrane</keyword>
<evidence type="ECO:0000313" key="2">
    <source>
        <dbReference type="EMBL" id="RDH34567.1"/>
    </source>
</evidence>
<dbReference type="GeneID" id="38134244"/>
<keyword evidence="1" id="KW-1133">Transmembrane helix</keyword>
<dbReference type="Proteomes" id="UP000253729">
    <property type="component" value="Unassembled WGS sequence"/>
</dbReference>
<reference evidence="2 3" key="1">
    <citation type="submission" date="2018-07" db="EMBL/GenBank/DDBJ databases">
        <title>The genomes of Aspergillus section Nigri reveals drivers in fungal speciation.</title>
        <authorList>
            <consortium name="DOE Joint Genome Institute"/>
            <person name="Vesth T.C."/>
            <person name="Nybo J."/>
            <person name="Theobald S."/>
            <person name="Brandl J."/>
            <person name="Frisvad J.C."/>
            <person name="Nielsen K.F."/>
            <person name="Lyhne E.K."/>
            <person name="Kogle M.E."/>
            <person name="Kuo A."/>
            <person name="Riley R."/>
            <person name="Clum A."/>
            <person name="Nolan M."/>
            <person name="Lipzen A."/>
            <person name="Salamov A."/>
            <person name="Henrissat B."/>
            <person name="Wiebenga A."/>
            <person name="De vries R.P."/>
            <person name="Grigoriev I.V."/>
            <person name="Mortensen U.H."/>
            <person name="Andersen M.R."/>
            <person name="Baker S.E."/>
        </authorList>
    </citation>
    <scope>NUCLEOTIDE SEQUENCE [LARGE SCALE GENOMIC DNA]</scope>
    <source>
        <strain evidence="2 3">CBS 139.54b</strain>
    </source>
</reference>
<name>A0A3F3Q691_9EURO</name>
<proteinExistence type="predicted"/>
<protein>
    <submittedName>
        <fullName evidence="2">Uncharacterized protein</fullName>
    </submittedName>
</protein>
<gene>
    <name evidence="2" type="ORF">BDQ94DRAFT_141764</name>
</gene>
<keyword evidence="3" id="KW-1185">Reference proteome</keyword>
<dbReference type="EMBL" id="KZ852043">
    <property type="protein sequence ID" value="RDH34567.1"/>
    <property type="molecule type" value="Genomic_DNA"/>
</dbReference>